<name>A0A3G4ZVQ3_9VIRU</name>
<proteinExistence type="predicted"/>
<gene>
    <name evidence="1" type="ORF">Edafosvirus65_3</name>
</gene>
<feature type="non-terminal residue" evidence="1">
    <location>
        <position position="55"/>
    </location>
</feature>
<reference evidence="1" key="1">
    <citation type="submission" date="2018-10" db="EMBL/GenBank/DDBJ databases">
        <title>Hidden diversity of soil giant viruses.</title>
        <authorList>
            <person name="Schulz F."/>
            <person name="Alteio L."/>
            <person name="Goudeau D."/>
            <person name="Ryan E.M."/>
            <person name="Malmstrom R.R."/>
            <person name="Blanchard J."/>
            <person name="Woyke T."/>
        </authorList>
    </citation>
    <scope>NUCLEOTIDE SEQUENCE</scope>
    <source>
        <strain evidence="1">EDV1</strain>
    </source>
</reference>
<sequence length="55" mass="6805">MYPFYWIKNTYKKIWNLENFATIIVKPYPIDVEENTFGFEIIQNEKAKQFWLKRG</sequence>
<organism evidence="1">
    <name type="scientific">Edafosvirus sp</name>
    <dbReference type="NCBI Taxonomy" id="2487765"/>
    <lineage>
        <taxon>Viruses</taxon>
        <taxon>Varidnaviria</taxon>
        <taxon>Bamfordvirae</taxon>
        <taxon>Nucleocytoviricota</taxon>
        <taxon>Megaviricetes</taxon>
        <taxon>Imitervirales</taxon>
        <taxon>Mimiviridae</taxon>
        <taxon>Klosneuvirinae</taxon>
    </lineage>
</organism>
<dbReference type="EMBL" id="MK072130">
    <property type="protein sequence ID" value="AYV78977.1"/>
    <property type="molecule type" value="Genomic_DNA"/>
</dbReference>
<protein>
    <submittedName>
        <fullName evidence="1">Uncharacterized protein</fullName>
    </submittedName>
</protein>
<accession>A0A3G4ZVQ3</accession>
<evidence type="ECO:0000313" key="1">
    <source>
        <dbReference type="EMBL" id="AYV78977.1"/>
    </source>
</evidence>